<protein>
    <recommendedName>
        <fullName evidence="6">Peptidase metallopeptidase domain-containing protein</fullName>
    </recommendedName>
</protein>
<dbReference type="Gene3D" id="3.40.390.10">
    <property type="entry name" value="Collagenase (Catalytic Domain)"/>
    <property type="match status" value="1"/>
</dbReference>
<sequence length="213" mass="23985">MLTLLREAAGRWEKVSGIKIEILQAGNYRDDITASVSRLDRVVSVTWVSSAENFSARVAPRRGNYDPDLRYYPYLDGSITLNSRSSRWDNQTKAMRTLTHEMDHLLGLGHSDNPNSMMFANPYNTLQYPTEDDIRAVQALYGPPSVAISASQPKSEWLYQPLPLASRSFLAKSSITAEDSALNNNTITESTREDGWLRLDRFDSIGCAKTFAW</sequence>
<dbReference type="PANTHER" id="PTHR10201">
    <property type="entry name" value="MATRIX METALLOPROTEINASE"/>
    <property type="match status" value="1"/>
</dbReference>
<dbReference type="GO" id="GO:0004222">
    <property type="term" value="F:metalloendopeptidase activity"/>
    <property type="evidence" value="ECO:0007669"/>
    <property type="project" value="InterPro"/>
</dbReference>
<reference evidence="7" key="2">
    <citation type="submission" date="2020-09" db="EMBL/GenBank/DDBJ databases">
        <authorList>
            <person name="Sun Q."/>
            <person name="Zhou Y."/>
        </authorList>
    </citation>
    <scope>NUCLEOTIDE SEQUENCE</scope>
    <source>
        <strain evidence="7">CGMCC 1.15425</strain>
    </source>
</reference>
<evidence type="ECO:0000259" key="6">
    <source>
        <dbReference type="SMART" id="SM00235"/>
    </source>
</evidence>
<dbReference type="EMBL" id="BMIY01000001">
    <property type="protein sequence ID" value="GGG47865.1"/>
    <property type="molecule type" value="Genomic_DNA"/>
</dbReference>
<evidence type="ECO:0000256" key="2">
    <source>
        <dbReference type="ARBA" id="ARBA00022723"/>
    </source>
</evidence>
<evidence type="ECO:0000256" key="1">
    <source>
        <dbReference type="ARBA" id="ARBA00022670"/>
    </source>
</evidence>
<keyword evidence="2" id="KW-0479">Metal-binding</keyword>
<evidence type="ECO:0000256" key="3">
    <source>
        <dbReference type="ARBA" id="ARBA00022801"/>
    </source>
</evidence>
<keyword evidence="1" id="KW-0645">Protease</keyword>
<dbReference type="InterPro" id="IPR001818">
    <property type="entry name" value="Pept_M10_metallopeptidase"/>
</dbReference>
<dbReference type="PANTHER" id="PTHR10201:SF323">
    <property type="entry name" value="MATRIX METALLOPROTEINASE-21"/>
    <property type="match status" value="1"/>
</dbReference>
<gene>
    <name evidence="7" type="ORF">GCM10011403_01120</name>
</gene>
<keyword evidence="8" id="KW-1185">Reference proteome</keyword>
<organism evidence="7 8">
    <name type="scientific">Pseudohongiella nitratireducens</name>
    <dbReference type="NCBI Taxonomy" id="1768907"/>
    <lineage>
        <taxon>Bacteria</taxon>
        <taxon>Pseudomonadati</taxon>
        <taxon>Pseudomonadota</taxon>
        <taxon>Gammaproteobacteria</taxon>
        <taxon>Pseudomonadales</taxon>
        <taxon>Pseudohongiellaceae</taxon>
        <taxon>Pseudohongiella</taxon>
    </lineage>
</organism>
<evidence type="ECO:0000313" key="8">
    <source>
        <dbReference type="Proteomes" id="UP000627715"/>
    </source>
</evidence>
<evidence type="ECO:0000313" key="7">
    <source>
        <dbReference type="EMBL" id="GGG47865.1"/>
    </source>
</evidence>
<name>A0A917GIL0_9GAMM</name>
<dbReference type="GO" id="GO:0008270">
    <property type="term" value="F:zinc ion binding"/>
    <property type="evidence" value="ECO:0007669"/>
    <property type="project" value="InterPro"/>
</dbReference>
<proteinExistence type="predicted"/>
<dbReference type="OrthoDB" id="322519at2"/>
<keyword evidence="4" id="KW-0862">Zinc</keyword>
<evidence type="ECO:0000256" key="4">
    <source>
        <dbReference type="ARBA" id="ARBA00022833"/>
    </source>
</evidence>
<evidence type="ECO:0000256" key="5">
    <source>
        <dbReference type="ARBA" id="ARBA00023049"/>
    </source>
</evidence>
<feature type="domain" description="Peptidase metallopeptidase" evidence="6">
    <location>
        <begin position="8"/>
        <end position="143"/>
    </location>
</feature>
<dbReference type="GO" id="GO:0006508">
    <property type="term" value="P:proteolysis"/>
    <property type="evidence" value="ECO:0007669"/>
    <property type="project" value="UniProtKB-KW"/>
</dbReference>
<dbReference type="PRINTS" id="PR00138">
    <property type="entry name" value="MATRIXIN"/>
</dbReference>
<dbReference type="SUPFAM" id="SSF55486">
    <property type="entry name" value="Metalloproteases ('zincins'), catalytic domain"/>
    <property type="match status" value="1"/>
</dbReference>
<keyword evidence="3" id="KW-0378">Hydrolase</keyword>
<dbReference type="InterPro" id="IPR006026">
    <property type="entry name" value="Peptidase_Metallo"/>
</dbReference>
<dbReference type="InterPro" id="IPR024079">
    <property type="entry name" value="MetalloPept_cat_dom_sf"/>
</dbReference>
<dbReference type="RefSeq" id="WP_068812503.1">
    <property type="nucleotide sequence ID" value="NZ_BMIY01000001.1"/>
</dbReference>
<dbReference type="SMART" id="SM00235">
    <property type="entry name" value="ZnMc"/>
    <property type="match status" value="1"/>
</dbReference>
<dbReference type="InterPro" id="IPR021190">
    <property type="entry name" value="Pept_M10A"/>
</dbReference>
<dbReference type="AlphaFoldDB" id="A0A917GIL0"/>
<reference evidence="7" key="1">
    <citation type="journal article" date="2014" name="Int. J. Syst. Evol. Microbiol.">
        <title>Complete genome sequence of Corynebacterium casei LMG S-19264T (=DSM 44701T), isolated from a smear-ripened cheese.</title>
        <authorList>
            <consortium name="US DOE Joint Genome Institute (JGI-PGF)"/>
            <person name="Walter F."/>
            <person name="Albersmeier A."/>
            <person name="Kalinowski J."/>
            <person name="Ruckert C."/>
        </authorList>
    </citation>
    <scope>NUCLEOTIDE SEQUENCE</scope>
    <source>
        <strain evidence="7">CGMCC 1.15425</strain>
    </source>
</reference>
<dbReference type="GO" id="GO:0031012">
    <property type="term" value="C:extracellular matrix"/>
    <property type="evidence" value="ECO:0007669"/>
    <property type="project" value="InterPro"/>
</dbReference>
<accession>A0A917GIL0</accession>
<comment type="caution">
    <text evidence="7">The sequence shown here is derived from an EMBL/GenBank/DDBJ whole genome shotgun (WGS) entry which is preliminary data.</text>
</comment>
<dbReference type="Pfam" id="PF00413">
    <property type="entry name" value="Peptidase_M10"/>
    <property type="match status" value="1"/>
</dbReference>
<keyword evidence="5" id="KW-0482">Metalloprotease</keyword>
<dbReference type="Proteomes" id="UP000627715">
    <property type="component" value="Unassembled WGS sequence"/>
</dbReference>